<evidence type="ECO:0000256" key="1">
    <source>
        <dbReference type="SAM" id="Coils"/>
    </source>
</evidence>
<sequence>MGEDTVHGGRLSLEGVAQVWEQSQVVRERMRTSRRLFKSSDDANSFDPRLHMKEVVVNAEILKPLLFRMNRFRTAEGGVSMFKIAQVEKENLCFRIQKLFVVQMYMGAFGSSCSFLATTDVFNLHVRIKLLHRFLLSGVPTCKEDIKKDAWLCKGMCVLVKRKRQRGHRPRDNVFRELLRLLMPSNAEEEAHSGSSGEDGDDDDQSDDGSGSDGDADDASSQCVSSGEEAGMLVSADTGSADEAYEEFMRETASPQQAVPASQDEDLIAKKAHEEFLKEAASPEQAVPASQHEDSIAEKAYQEFLKEAESPKQAVPASPSESLNEMLATMYDSGDEKACEAKSVNDPGHGATIEISDSPVVKVEKTHDFEALSNSPRFKEVRQKLQKLKQLREAKRLKRKEAEHLPGSGAAASGLAPLAMAASDNAETQCVSASDLDDLAGKFRASADAIDVTRRQQLAAKSKAENARKERKIDLGKEPAKKAPKTDVAMDEAADRKPAKKRGKKAAKMDVIPDEDEDEEIAEKPKKSRKKAKAKQAVDDTASAGMAKDAKAKPGKKPKAEVKKAVHGSQNAKPKAALPKADPELEKDVPTNRRMAETSPATTTFARRYKPNGSGLSQSKWIAIRAAFYKNLYPRLEAPSRHEDRHPCASEAPCMHELCMPTQLMQSSWQDLFWKFCVDEWTKNGEEVTMDSVHQLALKASKLYLKA</sequence>
<feature type="coiled-coil region" evidence="1">
    <location>
        <begin position="378"/>
        <end position="405"/>
    </location>
</feature>
<comment type="caution">
    <text evidence="3">The sequence shown here is derived from an EMBL/GenBank/DDBJ whole genome shotgun (WGS) entry which is preliminary data.</text>
</comment>
<gene>
    <name evidence="3" type="ORF">AK812_SmicGene16289</name>
</gene>
<dbReference type="Proteomes" id="UP000186817">
    <property type="component" value="Unassembled WGS sequence"/>
</dbReference>
<dbReference type="OrthoDB" id="431462at2759"/>
<feature type="compositionally biased region" description="Basic and acidic residues" evidence="2">
    <location>
        <begin position="462"/>
        <end position="485"/>
    </location>
</feature>
<evidence type="ECO:0000313" key="4">
    <source>
        <dbReference type="Proteomes" id="UP000186817"/>
    </source>
</evidence>
<feature type="region of interest" description="Disordered" evidence="2">
    <location>
        <begin position="248"/>
        <end position="267"/>
    </location>
</feature>
<organism evidence="3 4">
    <name type="scientific">Symbiodinium microadriaticum</name>
    <name type="common">Dinoflagellate</name>
    <name type="synonym">Zooxanthella microadriatica</name>
    <dbReference type="NCBI Taxonomy" id="2951"/>
    <lineage>
        <taxon>Eukaryota</taxon>
        <taxon>Sar</taxon>
        <taxon>Alveolata</taxon>
        <taxon>Dinophyceae</taxon>
        <taxon>Suessiales</taxon>
        <taxon>Symbiodiniaceae</taxon>
        <taxon>Symbiodinium</taxon>
    </lineage>
</organism>
<evidence type="ECO:0000313" key="3">
    <source>
        <dbReference type="EMBL" id="OLQ01002.1"/>
    </source>
</evidence>
<feature type="region of interest" description="Disordered" evidence="2">
    <location>
        <begin position="446"/>
        <end position="612"/>
    </location>
</feature>
<dbReference type="EMBL" id="LSRX01000308">
    <property type="protein sequence ID" value="OLQ01002.1"/>
    <property type="molecule type" value="Genomic_DNA"/>
</dbReference>
<protein>
    <submittedName>
        <fullName evidence="3">Uncharacterized protein</fullName>
    </submittedName>
</protein>
<proteinExistence type="predicted"/>
<keyword evidence="4" id="KW-1185">Reference proteome</keyword>
<dbReference type="AlphaFoldDB" id="A0A1Q9E0R3"/>
<evidence type="ECO:0000256" key="2">
    <source>
        <dbReference type="SAM" id="MobiDB-lite"/>
    </source>
</evidence>
<keyword evidence="1" id="KW-0175">Coiled coil</keyword>
<reference evidence="3 4" key="1">
    <citation type="submission" date="2016-02" db="EMBL/GenBank/DDBJ databases">
        <title>Genome analysis of coral dinoflagellate symbionts highlights evolutionary adaptations to a symbiotic lifestyle.</title>
        <authorList>
            <person name="Aranda M."/>
            <person name="Li Y."/>
            <person name="Liew Y.J."/>
            <person name="Baumgarten S."/>
            <person name="Simakov O."/>
            <person name="Wilson M."/>
            <person name="Piel J."/>
            <person name="Ashoor H."/>
            <person name="Bougouffa S."/>
            <person name="Bajic V.B."/>
            <person name="Ryu T."/>
            <person name="Ravasi T."/>
            <person name="Bayer T."/>
            <person name="Micklem G."/>
            <person name="Kim H."/>
            <person name="Bhak J."/>
            <person name="Lajeunesse T.C."/>
            <person name="Voolstra C.R."/>
        </authorList>
    </citation>
    <scope>NUCLEOTIDE SEQUENCE [LARGE SCALE GENOMIC DNA]</scope>
    <source>
        <strain evidence="3 4">CCMP2467</strain>
    </source>
</reference>
<name>A0A1Q9E0R3_SYMMI</name>
<feature type="compositionally biased region" description="Acidic residues" evidence="2">
    <location>
        <begin position="512"/>
        <end position="521"/>
    </location>
</feature>
<feature type="compositionally biased region" description="Basic and acidic residues" evidence="2">
    <location>
        <begin position="581"/>
        <end position="596"/>
    </location>
</feature>
<feature type="compositionally biased region" description="Basic and acidic residues" evidence="2">
    <location>
        <begin position="548"/>
        <end position="564"/>
    </location>
</feature>
<feature type="compositionally biased region" description="Acidic residues" evidence="2">
    <location>
        <begin position="198"/>
        <end position="207"/>
    </location>
</feature>
<accession>A0A1Q9E0R3</accession>
<feature type="region of interest" description="Disordered" evidence="2">
    <location>
        <begin position="276"/>
        <end position="296"/>
    </location>
</feature>
<feature type="region of interest" description="Disordered" evidence="2">
    <location>
        <begin position="186"/>
        <end position="230"/>
    </location>
</feature>